<organism evidence="3">
    <name type="scientific">Mesorhizobium sp. WSM2240</name>
    <dbReference type="NCBI Taxonomy" id="3228851"/>
    <lineage>
        <taxon>Bacteria</taxon>
        <taxon>Pseudomonadati</taxon>
        <taxon>Pseudomonadota</taxon>
        <taxon>Alphaproteobacteria</taxon>
        <taxon>Hyphomicrobiales</taxon>
        <taxon>Phyllobacteriaceae</taxon>
        <taxon>Mesorhizobium</taxon>
    </lineage>
</organism>
<gene>
    <name evidence="3" type="ORF">ABVK50_16705</name>
</gene>
<dbReference type="GO" id="GO:0016787">
    <property type="term" value="F:hydrolase activity"/>
    <property type="evidence" value="ECO:0007669"/>
    <property type="project" value="UniProtKB-KW"/>
</dbReference>
<reference evidence="3" key="1">
    <citation type="submission" date="2024-06" db="EMBL/GenBank/DDBJ databases">
        <title>Mesorhizobium karijinii sp. nov., a symbiont of the iconic Swainsona formosa from arid Australia.</title>
        <authorList>
            <person name="Hill Y.J."/>
            <person name="Watkin E.L.J."/>
            <person name="O'Hara G.W."/>
            <person name="Terpolilli J."/>
            <person name="Tye M.L."/>
            <person name="Kohlmeier M.G."/>
        </authorList>
    </citation>
    <scope>NUCLEOTIDE SEQUENCE</scope>
    <source>
        <strain evidence="3">WSM2240</strain>
    </source>
</reference>
<dbReference type="InterPro" id="IPR000639">
    <property type="entry name" value="Epox_hydrolase-like"/>
</dbReference>
<evidence type="ECO:0000259" key="2">
    <source>
        <dbReference type="Pfam" id="PF00561"/>
    </source>
</evidence>
<protein>
    <submittedName>
        <fullName evidence="3">Alpha/beta hydrolase</fullName>
    </submittedName>
</protein>
<accession>A0AAU8CJA8</accession>
<dbReference type="PRINTS" id="PR00412">
    <property type="entry name" value="EPOXHYDRLASE"/>
</dbReference>
<dbReference type="RefSeq" id="WP_353645509.1">
    <property type="nucleotide sequence ID" value="NZ_CP159253.1"/>
</dbReference>
<dbReference type="InterPro" id="IPR029058">
    <property type="entry name" value="AB_hydrolase_fold"/>
</dbReference>
<evidence type="ECO:0000313" key="3">
    <source>
        <dbReference type="EMBL" id="XCG46951.1"/>
    </source>
</evidence>
<keyword evidence="1 3" id="KW-0378">Hydrolase</keyword>
<proteinExistence type="predicted"/>
<sequence length="299" mass="32946">MMDDFTAAEIDTGETTIFVRWRGSGPPVLLLHGFPQTHLMWRGVALLLARDFTVVCADLRGYGQSGCPASAPDHAPYSKRAMARDMVTVMEQLGFQRFSVAGHDRGGRVAYRMALDHPDRIDRLAVLDILPTETTWERADARLALAFWPWSLLAQPEPLPERILSAAANAIIDNAFGEWGSSPDAFSAEVRAAYGDALGDPDHIHAICEEYRAAATIDREHDRADRASGRRILCPLLAIWSANGPIDTWYAAESGPIALWQAWADDVQGKKLEGGHFFPEEIPEQTADVLGRFLGNPGR</sequence>
<dbReference type="PRINTS" id="PR00111">
    <property type="entry name" value="ABHYDROLASE"/>
</dbReference>
<dbReference type="Pfam" id="PF00561">
    <property type="entry name" value="Abhydrolase_1"/>
    <property type="match status" value="1"/>
</dbReference>
<feature type="domain" description="AB hydrolase-1" evidence="2">
    <location>
        <begin position="26"/>
        <end position="252"/>
    </location>
</feature>
<dbReference type="PANTHER" id="PTHR43329">
    <property type="entry name" value="EPOXIDE HYDROLASE"/>
    <property type="match status" value="1"/>
</dbReference>
<dbReference type="EMBL" id="CP159253">
    <property type="protein sequence ID" value="XCG46951.1"/>
    <property type="molecule type" value="Genomic_DNA"/>
</dbReference>
<dbReference type="SUPFAM" id="SSF53474">
    <property type="entry name" value="alpha/beta-Hydrolases"/>
    <property type="match status" value="1"/>
</dbReference>
<dbReference type="Gene3D" id="3.40.50.1820">
    <property type="entry name" value="alpha/beta hydrolase"/>
    <property type="match status" value="1"/>
</dbReference>
<dbReference type="InterPro" id="IPR000073">
    <property type="entry name" value="AB_hydrolase_1"/>
</dbReference>
<name>A0AAU8CJA8_9HYPH</name>
<evidence type="ECO:0000256" key="1">
    <source>
        <dbReference type="ARBA" id="ARBA00022801"/>
    </source>
</evidence>
<dbReference type="AlphaFoldDB" id="A0AAU8CJA8"/>